<comment type="similarity">
    <text evidence="1 2">Belongs to the UPF0235 family.</text>
</comment>
<dbReference type="InterPro" id="IPR036591">
    <property type="entry name" value="YggU-like_sf"/>
</dbReference>
<dbReference type="PANTHER" id="PTHR13420">
    <property type="entry name" value="UPF0235 PROTEIN C15ORF40"/>
    <property type="match status" value="1"/>
</dbReference>
<dbReference type="EMBL" id="CP027666">
    <property type="protein sequence ID" value="AVO34507.1"/>
    <property type="molecule type" value="Genomic_DNA"/>
</dbReference>
<dbReference type="Pfam" id="PF02594">
    <property type="entry name" value="DUF167"/>
    <property type="match status" value="1"/>
</dbReference>
<protein>
    <recommendedName>
        <fullName evidence="2">UPF0235 protein C6570_09935</fullName>
    </recommendedName>
</protein>
<dbReference type="PANTHER" id="PTHR13420:SF7">
    <property type="entry name" value="UPF0235 PROTEIN C15ORF40"/>
    <property type="match status" value="1"/>
</dbReference>
<dbReference type="InterPro" id="IPR003746">
    <property type="entry name" value="DUF167"/>
</dbReference>
<dbReference type="RefSeq" id="WP_106703060.1">
    <property type="nucleotide sequence ID" value="NZ_CP027666.1"/>
</dbReference>
<proteinExistence type="inferred from homology"/>
<dbReference type="HAMAP" id="MF_00634">
    <property type="entry name" value="UPF0235"/>
    <property type="match status" value="1"/>
</dbReference>
<reference evidence="3 4" key="1">
    <citation type="submission" date="2018-03" db="EMBL/GenBank/DDBJ databases">
        <title>Genome sequencing of Ottowia sp.</title>
        <authorList>
            <person name="Kim S.-J."/>
            <person name="Heo J."/>
            <person name="Kwon S.-W."/>
        </authorList>
    </citation>
    <scope>NUCLEOTIDE SEQUENCE [LARGE SCALE GENOMIC DNA]</scope>
    <source>
        <strain evidence="3 4">KADR8-3</strain>
    </source>
</reference>
<evidence type="ECO:0000313" key="3">
    <source>
        <dbReference type="EMBL" id="AVO34507.1"/>
    </source>
</evidence>
<evidence type="ECO:0000256" key="1">
    <source>
        <dbReference type="ARBA" id="ARBA00010364"/>
    </source>
</evidence>
<dbReference type="NCBIfam" id="TIGR00251">
    <property type="entry name" value="DUF167 family protein"/>
    <property type="match status" value="1"/>
</dbReference>
<accession>A0A2S0MFA9</accession>
<dbReference type="Proteomes" id="UP000239709">
    <property type="component" value="Chromosome"/>
</dbReference>
<sequence>MTALLKLPIHATPGAKRTEAAGEHGGALRVRLGAPPVDGKANAALIAWAAKAFGVPKAQVELLHGASGRQKLLGVQFSDEAALAAAQALVAQWMAAGDGGH</sequence>
<gene>
    <name evidence="3" type="ORF">C6570_09935</name>
</gene>
<evidence type="ECO:0000256" key="2">
    <source>
        <dbReference type="HAMAP-Rule" id="MF_00634"/>
    </source>
</evidence>
<keyword evidence="4" id="KW-1185">Reference proteome</keyword>
<dbReference type="GO" id="GO:0005737">
    <property type="term" value="C:cytoplasm"/>
    <property type="evidence" value="ECO:0007669"/>
    <property type="project" value="TreeGrafter"/>
</dbReference>
<evidence type="ECO:0000313" key="4">
    <source>
        <dbReference type="Proteomes" id="UP000239709"/>
    </source>
</evidence>
<name>A0A2S0MFA9_9BURK</name>
<dbReference type="OrthoDB" id="9800587at2"/>
<dbReference type="KEGG" id="otk:C6570_09935"/>
<dbReference type="SUPFAM" id="SSF69786">
    <property type="entry name" value="YggU-like"/>
    <property type="match status" value="1"/>
</dbReference>
<dbReference type="AlphaFoldDB" id="A0A2S0MFA9"/>
<dbReference type="SMART" id="SM01152">
    <property type="entry name" value="DUF167"/>
    <property type="match status" value="1"/>
</dbReference>
<dbReference type="Gene3D" id="3.30.1200.10">
    <property type="entry name" value="YggU-like"/>
    <property type="match status" value="1"/>
</dbReference>
<organism evidence="3 4">
    <name type="scientific">Ottowia oryzae</name>
    <dbReference type="NCBI Taxonomy" id="2109914"/>
    <lineage>
        <taxon>Bacteria</taxon>
        <taxon>Pseudomonadati</taxon>
        <taxon>Pseudomonadota</taxon>
        <taxon>Betaproteobacteria</taxon>
        <taxon>Burkholderiales</taxon>
        <taxon>Comamonadaceae</taxon>
        <taxon>Ottowia</taxon>
    </lineage>
</organism>